<evidence type="ECO:0000313" key="4">
    <source>
        <dbReference type="EMBL" id="OGM98498.1"/>
    </source>
</evidence>
<dbReference type="UniPathway" id="UPA00214"/>
<evidence type="ECO:0000259" key="3">
    <source>
        <dbReference type="Pfam" id="PF16268"/>
    </source>
</evidence>
<proteinExistence type="predicted"/>
<evidence type="ECO:0000256" key="1">
    <source>
        <dbReference type="PIRSR" id="PIRSR000808-1"/>
    </source>
</evidence>
<dbReference type="PANTHER" id="PTHR42763:SF2">
    <property type="entry name" value="ADP-GLUCOSE PHOSPHORYLASE"/>
    <property type="match status" value="1"/>
</dbReference>
<dbReference type="InterPro" id="IPR053177">
    <property type="entry name" value="ADP-glucose_phosphorylase"/>
</dbReference>
<dbReference type="AlphaFoldDB" id="A0A1F8EEF5"/>
<dbReference type="Proteomes" id="UP000176893">
    <property type="component" value="Unassembled WGS sequence"/>
</dbReference>
<dbReference type="STRING" id="1802661.A2649_02900"/>
<dbReference type="InterPro" id="IPR001937">
    <property type="entry name" value="GalP_UDPtransf1"/>
</dbReference>
<accession>A0A1F8EEF5</accession>
<protein>
    <recommendedName>
        <fullName evidence="3">DUF4921 domain-containing protein</fullName>
    </recommendedName>
</protein>
<dbReference type="PIRSF" id="PIRSF000808">
    <property type="entry name" value="GalT"/>
    <property type="match status" value="1"/>
</dbReference>
<evidence type="ECO:0000256" key="2">
    <source>
        <dbReference type="SAM" id="MobiDB-lite"/>
    </source>
</evidence>
<dbReference type="GO" id="GO:0006012">
    <property type="term" value="P:galactose metabolic process"/>
    <property type="evidence" value="ECO:0007669"/>
    <property type="project" value="UniProtKB-UniPathway"/>
</dbReference>
<name>A0A1F8EEF5_9BACT</name>
<organism evidence="4 5">
    <name type="scientific">Candidatus Yanofskybacteria bacterium RIFCSPHIGHO2_01_FULL_41_26</name>
    <dbReference type="NCBI Taxonomy" id="1802661"/>
    <lineage>
        <taxon>Bacteria</taxon>
        <taxon>Candidatus Yanofskyibacteriota</taxon>
    </lineage>
</organism>
<evidence type="ECO:0000313" key="5">
    <source>
        <dbReference type="Proteomes" id="UP000176893"/>
    </source>
</evidence>
<dbReference type="GO" id="GO:0008270">
    <property type="term" value="F:zinc ion binding"/>
    <property type="evidence" value="ECO:0007669"/>
    <property type="project" value="InterPro"/>
</dbReference>
<dbReference type="Gene3D" id="3.30.428.10">
    <property type="entry name" value="HIT-like"/>
    <property type="match status" value="2"/>
</dbReference>
<feature type="domain" description="DUF4921" evidence="3">
    <location>
        <begin position="125"/>
        <end position="333"/>
    </location>
</feature>
<dbReference type="GO" id="GO:0008108">
    <property type="term" value="F:UDP-glucose:hexose-1-phosphate uridylyltransferase activity"/>
    <property type="evidence" value="ECO:0007669"/>
    <property type="project" value="InterPro"/>
</dbReference>
<feature type="active site" description="Tele-UMP-histidine intermediate" evidence="1">
    <location>
        <position position="172"/>
    </location>
</feature>
<dbReference type="Pfam" id="PF16268">
    <property type="entry name" value="DUF4921"/>
    <property type="match status" value="1"/>
</dbReference>
<gene>
    <name evidence="4" type="ORF">A2649_02900</name>
</gene>
<dbReference type="PANTHER" id="PTHR42763">
    <property type="entry name" value="ADP-GLUCOSE PHOSPHORYLASE"/>
    <property type="match status" value="1"/>
</dbReference>
<dbReference type="InterPro" id="IPR036265">
    <property type="entry name" value="HIT-like_sf"/>
</dbReference>
<feature type="region of interest" description="Disordered" evidence="2">
    <location>
        <begin position="20"/>
        <end position="52"/>
    </location>
</feature>
<dbReference type="EMBL" id="MGJB01000015">
    <property type="protein sequence ID" value="OGM98498.1"/>
    <property type="molecule type" value="Genomic_DNA"/>
</dbReference>
<comment type="caution">
    <text evidence="4">The sequence shown here is derived from an EMBL/GenBank/DDBJ whole genome shotgun (WGS) entry which is preliminary data.</text>
</comment>
<dbReference type="InterPro" id="IPR032576">
    <property type="entry name" value="DUF4921"/>
</dbReference>
<reference evidence="4 5" key="1">
    <citation type="journal article" date="2016" name="Nat. Commun.">
        <title>Thousands of microbial genomes shed light on interconnected biogeochemical processes in an aquifer system.</title>
        <authorList>
            <person name="Anantharaman K."/>
            <person name="Brown C.T."/>
            <person name="Hug L.A."/>
            <person name="Sharon I."/>
            <person name="Castelle C.J."/>
            <person name="Probst A.J."/>
            <person name="Thomas B.C."/>
            <person name="Singh A."/>
            <person name="Wilkins M.J."/>
            <person name="Karaoz U."/>
            <person name="Brodie E.L."/>
            <person name="Williams K.H."/>
            <person name="Hubbard S.S."/>
            <person name="Banfield J.F."/>
        </authorList>
    </citation>
    <scope>NUCLEOTIDE SEQUENCE [LARGE SCALE GENOMIC DNA]</scope>
</reference>
<dbReference type="SUPFAM" id="SSF54197">
    <property type="entry name" value="HIT-like"/>
    <property type="match status" value="2"/>
</dbReference>
<sequence length="342" mass="39374">MINEFRQDVVSSDWVLISTERAKKPSPKETTEHDQLYKDKETCSFEDPQKSDHRDPLLVYNKGQKVVWEAGSTGEWTTQVVKNKYPALKDGFCTPPRNIGPFLVTEGFGFHELVITRDHDKSFAQFTDEETLEVLKVYKDRYNSISQDECGDYVLIFHNHGPLAGASVYHNHSQILSMPIIPPGILKNINGAKDFFERTGENVHEMLIRWEVEQNKRIIYENERFIALCPFVSRTPYEMRVFPKKKSPSFGDTPDEDLGYLAEILNKILKKLHLALNNPDYTFFIHTSPVKKDNSDLYNFYHWHIEIMPRFSIAAGLELGTNVFVNTVDPDEAAKLLKEAGI</sequence>